<dbReference type="Proteomes" id="UP000092583">
    <property type="component" value="Unassembled WGS sequence"/>
</dbReference>
<feature type="region of interest" description="Disordered" evidence="1">
    <location>
        <begin position="782"/>
        <end position="892"/>
    </location>
</feature>
<reference evidence="2 3" key="1">
    <citation type="submission" date="2013-07" db="EMBL/GenBank/DDBJ databases">
        <title>The Genome Sequence of Kwoniella mangroviensis CBS10435.</title>
        <authorList>
            <consortium name="The Broad Institute Genome Sequencing Platform"/>
            <person name="Cuomo C."/>
            <person name="Litvintseva A."/>
            <person name="Chen Y."/>
            <person name="Heitman J."/>
            <person name="Sun S."/>
            <person name="Springer D."/>
            <person name="Dromer F."/>
            <person name="Young S.K."/>
            <person name="Zeng Q."/>
            <person name="Gargeya S."/>
            <person name="Fitzgerald M."/>
            <person name="Abouelleil A."/>
            <person name="Alvarado L."/>
            <person name="Berlin A.M."/>
            <person name="Chapman S.B."/>
            <person name="Dewar J."/>
            <person name="Goldberg J."/>
            <person name="Griggs A."/>
            <person name="Gujja S."/>
            <person name="Hansen M."/>
            <person name="Howarth C."/>
            <person name="Imamovic A."/>
            <person name="Larimer J."/>
            <person name="McCowan C."/>
            <person name="Murphy C."/>
            <person name="Pearson M."/>
            <person name="Priest M."/>
            <person name="Roberts A."/>
            <person name="Saif S."/>
            <person name="Shea T."/>
            <person name="Sykes S."/>
            <person name="Wortman J."/>
            <person name="Nusbaum C."/>
            <person name="Birren B."/>
        </authorList>
    </citation>
    <scope>NUCLEOTIDE SEQUENCE [LARGE SCALE GENOMIC DNA]</scope>
    <source>
        <strain evidence="2 3">CBS 10435</strain>
    </source>
</reference>
<evidence type="ECO:0000313" key="3">
    <source>
        <dbReference type="Proteomes" id="UP000092583"/>
    </source>
</evidence>
<dbReference type="PANTHER" id="PTHR48125:SF12">
    <property type="entry name" value="AT HOOK TRANSCRIPTION FACTOR FAMILY-RELATED"/>
    <property type="match status" value="1"/>
</dbReference>
<accession>A0A1B9IS76</accession>
<feature type="region of interest" description="Disordered" evidence="1">
    <location>
        <begin position="297"/>
        <end position="367"/>
    </location>
</feature>
<feature type="region of interest" description="Disordered" evidence="1">
    <location>
        <begin position="408"/>
        <end position="468"/>
    </location>
</feature>
<proteinExistence type="predicted"/>
<dbReference type="PANTHER" id="PTHR48125">
    <property type="entry name" value="LP07818P1"/>
    <property type="match status" value="1"/>
</dbReference>
<feature type="compositionally biased region" description="Low complexity" evidence="1">
    <location>
        <begin position="48"/>
        <end position="63"/>
    </location>
</feature>
<feature type="compositionally biased region" description="Low complexity" evidence="1">
    <location>
        <begin position="788"/>
        <end position="808"/>
    </location>
</feature>
<keyword evidence="3" id="KW-1185">Reference proteome</keyword>
<feature type="compositionally biased region" description="Polar residues" evidence="1">
    <location>
        <begin position="102"/>
        <end position="113"/>
    </location>
</feature>
<feature type="compositionally biased region" description="Low complexity" evidence="1">
    <location>
        <begin position="169"/>
        <end position="179"/>
    </location>
</feature>
<reference evidence="3" key="2">
    <citation type="submission" date="2013-12" db="EMBL/GenBank/DDBJ databases">
        <title>Evolution of pathogenesis and genome organization in the Tremellales.</title>
        <authorList>
            <person name="Cuomo C."/>
            <person name="Litvintseva A."/>
            <person name="Heitman J."/>
            <person name="Chen Y."/>
            <person name="Sun S."/>
            <person name="Springer D."/>
            <person name="Dromer F."/>
            <person name="Young S."/>
            <person name="Zeng Q."/>
            <person name="Chapman S."/>
            <person name="Gujja S."/>
            <person name="Saif S."/>
            <person name="Birren B."/>
        </authorList>
    </citation>
    <scope>NUCLEOTIDE SEQUENCE [LARGE SCALE GENOMIC DNA]</scope>
    <source>
        <strain evidence="3">CBS 10435</strain>
    </source>
</reference>
<sequence>MYPPRSPDRERDIDRDRDREWNSRSRQGWSNQPPQPTSLPPPHGGWGNNYINNNPYNPGPSSSRRSRSPEGDRSRQNSVGGRSGYRPVDTYLPQSESHEPGQISSPNMNQQPVASVFPPRDPRAPPTGPSNRSAPLQPQPYRPGGPAVRKVSADRPNDGGRSPLPVGPSASGSGSGASSRDVLTPSNGSVMGALDNFSKTMHSALMVTSQHALARKHLERLSTFEHRNPNSVALEEADRRVVKAQKVVDEVMIGLQNSFTELIKRTLGTIGTSSEAISKLELDGLRERMRKIEEQTLISRATEQPIIDQSRHQPPPPPSSSSLPPPSPPPSEEPPRPRTPSAPPPPLPENTESDQDQSATLTREEKKRRVGEVFNSIVDRLDALEDMINGFDSRIDDVETNLLSVENETDEKEIKKDKKKRFATWEDVESRRDPNINRSKKRKQREGEEGEVAGPTTSNSQDDEDIDMAGATGNHQLVEKLQKDIERLSNEVQVLQNQLSNSSGPAIPAPSINNTSTALASVMNRLNPGDKVPTSNAPAAGTASLGAMLQTLNSERQHMITDGNANILIAGPPQLDDLKVEVGKLSEQVKILQTQSSTRKLDGNASSVVNGGQQSNHTFLENTINKLRSDVKVLLDDKESRLGIFEKISSGLNSLADNIQRCKNDYTILNDTQRASAATILLHTENIKIIQNDIKQLRTQSQTQSGITSTNIDMAKDKEIKELKEAVKVLQDGLKEMRQGREEWTKEVMKACLDAVKEENESRKDDYAKIARREIRNTVREFMTKRASSTPGVSSASSSQPSNRSISEPVRDATIGSPAVQPMSISPQPNSTLDPGTSNLLASRINNTAATAVDGLSRPTLSDRITTDQPPTQGLQARFTGGAADGMDIDGN</sequence>
<feature type="compositionally biased region" description="Pro residues" evidence="1">
    <location>
        <begin position="33"/>
        <end position="43"/>
    </location>
</feature>
<name>A0A1B9IS76_9TREE</name>
<evidence type="ECO:0000313" key="2">
    <source>
        <dbReference type="EMBL" id="OCF58392.1"/>
    </source>
</evidence>
<feature type="region of interest" description="Disordered" evidence="1">
    <location>
        <begin position="1"/>
        <end position="187"/>
    </location>
</feature>
<feature type="compositionally biased region" description="Polar residues" evidence="1">
    <location>
        <begin position="859"/>
        <end position="875"/>
    </location>
</feature>
<gene>
    <name evidence="2" type="ORF">L486_04425</name>
</gene>
<feature type="compositionally biased region" description="Polar residues" evidence="1">
    <location>
        <begin position="823"/>
        <end position="850"/>
    </location>
</feature>
<organism evidence="2 3">
    <name type="scientific">Kwoniella mangroviensis CBS 10435</name>
    <dbReference type="NCBI Taxonomy" id="1331196"/>
    <lineage>
        <taxon>Eukaryota</taxon>
        <taxon>Fungi</taxon>
        <taxon>Dikarya</taxon>
        <taxon>Basidiomycota</taxon>
        <taxon>Agaricomycotina</taxon>
        <taxon>Tremellomycetes</taxon>
        <taxon>Tremellales</taxon>
        <taxon>Cryptococcaceae</taxon>
        <taxon>Kwoniella</taxon>
    </lineage>
</organism>
<protein>
    <submittedName>
        <fullName evidence="2">Uncharacterized protein</fullName>
    </submittedName>
</protein>
<dbReference type="EMBL" id="KI669462">
    <property type="protein sequence ID" value="OCF58392.1"/>
    <property type="molecule type" value="Genomic_DNA"/>
</dbReference>
<dbReference type="OrthoDB" id="2565013at2759"/>
<dbReference type="AlphaFoldDB" id="A0A1B9IS76"/>
<evidence type="ECO:0000256" key="1">
    <source>
        <dbReference type="SAM" id="MobiDB-lite"/>
    </source>
</evidence>
<feature type="compositionally biased region" description="Basic and acidic residues" evidence="1">
    <location>
        <begin position="1"/>
        <end position="23"/>
    </location>
</feature>
<feature type="compositionally biased region" description="Pro residues" evidence="1">
    <location>
        <begin position="313"/>
        <end position="348"/>
    </location>
</feature>